<dbReference type="Gene3D" id="3.90.79.10">
    <property type="entry name" value="Nucleoside Triphosphate Pyrophosphohydrolase"/>
    <property type="match status" value="1"/>
</dbReference>
<proteinExistence type="inferred from homology"/>
<evidence type="ECO:0000256" key="2">
    <source>
        <dbReference type="ARBA" id="ARBA00001946"/>
    </source>
</evidence>
<evidence type="ECO:0000256" key="6">
    <source>
        <dbReference type="ARBA" id="ARBA00022842"/>
    </source>
</evidence>
<dbReference type="InterPro" id="IPR036872">
    <property type="entry name" value="CH_dom_sf"/>
</dbReference>
<feature type="compositionally biased region" description="Basic and acidic residues" evidence="9">
    <location>
        <begin position="207"/>
        <end position="245"/>
    </location>
</feature>
<evidence type="ECO:0000256" key="5">
    <source>
        <dbReference type="ARBA" id="ARBA00022801"/>
    </source>
</evidence>
<feature type="coiled-coil region" evidence="8">
    <location>
        <begin position="471"/>
        <end position="616"/>
    </location>
</feature>
<dbReference type="PROSITE" id="PS51462">
    <property type="entry name" value="NUDIX"/>
    <property type="match status" value="1"/>
</dbReference>
<dbReference type="InterPro" id="IPR020084">
    <property type="entry name" value="NUDIX_hydrolase_CS"/>
</dbReference>
<dbReference type="SUPFAM" id="SSF116907">
    <property type="entry name" value="Hook domain"/>
    <property type="match status" value="1"/>
</dbReference>
<evidence type="ECO:0000256" key="4">
    <source>
        <dbReference type="ARBA" id="ARBA00022723"/>
    </source>
</evidence>
<dbReference type="CDD" id="cd22211">
    <property type="entry name" value="HkD_SF"/>
    <property type="match status" value="1"/>
</dbReference>
<dbReference type="GO" id="GO:0030705">
    <property type="term" value="P:cytoskeleton-dependent intracellular transport"/>
    <property type="evidence" value="ECO:0007669"/>
    <property type="project" value="InterPro"/>
</dbReference>
<dbReference type="GO" id="GO:0030145">
    <property type="term" value="F:manganese ion binding"/>
    <property type="evidence" value="ECO:0007669"/>
    <property type="project" value="InterPro"/>
</dbReference>
<evidence type="ECO:0000313" key="11">
    <source>
        <dbReference type="Proteomes" id="UP000887575"/>
    </source>
</evidence>
<keyword evidence="8" id="KW-0175">Coiled coil</keyword>
<evidence type="ECO:0000256" key="8">
    <source>
        <dbReference type="SAM" id="Coils"/>
    </source>
</evidence>
<dbReference type="Pfam" id="PF19047">
    <property type="entry name" value="HOOK_N"/>
    <property type="match status" value="1"/>
</dbReference>
<keyword evidence="11" id="KW-1185">Reference proteome</keyword>
<accession>A0AAF3J5N5</accession>
<dbReference type="PANTHER" id="PTHR12992">
    <property type="entry name" value="NUDIX HYDROLASE"/>
    <property type="match status" value="1"/>
</dbReference>
<dbReference type="GO" id="GO:0009132">
    <property type="term" value="P:nucleoside diphosphate metabolic process"/>
    <property type="evidence" value="ECO:0007669"/>
    <property type="project" value="InterPro"/>
</dbReference>
<dbReference type="GO" id="GO:0008017">
    <property type="term" value="F:microtubule binding"/>
    <property type="evidence" value="ECO:0007669"/>
    <property type="project" value="InterPro"/>
</dbReference>
<reference evidence="12" key="1">
    <citation type="submission" date="2024-02" db="UniProtKB">
        <authorList>
            <consortium name="WormBaseParasite"/>
        </authorList>
    </citation>
    <scope>IDENTIFICATION</scope>
</reference>
<dbReference type="Proteomes" id="UP000887575">
    <property type="component" value="Unassembled WGS sequence"/>
</dbReference>
<protein>
    <recommendedName>
        <fullName evidence="10">Nudix hydrolase domain-containing protein</fullName>
    </recommendedName>
</protein>
<evidence type="ECO:0000313" key="12">
    <source>
        <dbReference type="WBParaSite" id="MBELARI_LOCUS17772"/>
    </source>
</evidence>
<comment type="cofactor">
    <cofactor evidence="2">
        <name>Mg(2+)</name>
        <dbReference type="ChEBI" id="CHEBI:18420"/>
    </cofactor>
</comment>
<comment type="cofactor">
    <cofactor evidence="1">
        <name>Mn(2+)</name>
        <dbReference type="ChEBI" id="CHEBI:29035"/>
    </cofactor>
</comment>
<sequence length="982" mass="112578">MLSVDTAEEEILSNEGNEEEIFENIVYWMKSVLADATVDWSIDALGTGRTIAEFLHKIDPIFFSKDDFLNKISTFTRADSAHGVKEVSMRKIRIRLSEYYEAVIHRNLEPLADLSEISRDFIRGDVSAAVLFLSTVIGAAFLGPNRETYITGVNSIPKNVMKTLADQITLIQHKTAMLSAPNSPTTSKDPEPNEPNEPLNNGNETEDDKKTTLKIEKLQERNKKLSAERDRLESEVHSLREKLSSEEEGDSKNVLTTQLQELRLKVGVLMDELTVSEIEKSHVKEAKEELDDKNRRLDEKIRDLQNELETVHHLRDEIEIYKEFERKWERSEVQIAQLKVKLDQRENLISDNKLLNERLQTYMNAQMDFEDMQKRNQALQQQLAMAKGELDAKEKAHRELTLNIDKLDYELGVVQERKNGLEEENRRLRSEKDRLEEEMIRHNTSLESNLDESSLHDSMVSALTNNDPAERVSIIEKMMRLEIENSRLKEKADAAENADDLRAQTESLKRTIVELTSDLRISNLKNTELQTKNDALEKNQTDQSTLNGGDRERRVAAEKLEIELAKMRERAQKAESALATQNENVGQEVEMLRKKLSDAEMQVEMTKRTMNEYLEKAKLVITDQEARSQAIDSNGLSRHEFDSLRREIEQKEKRIRFLEARAEQMAMMHEQECRLMTTAWHKTANDLIAFQRGTDSLTESARERESNSKCFPLRLDFLAMRLCSSRNSTKRHFSEEAKRRFRQLSNDPTAHLDVPSTKTSVGQMTSDPPSSPTRHLQKAASSSSSSSSSSAVIIPLVAMRNHGDSILFTKRSMLLKAHRGEVCFPGGRADENETVDEAAIRELEEEIGISRSLVDVWGHLQSIPTRQPASFVTPVVGEIQEEHLQKIKPNFDEVDSVFSASIDELVASTEFTTFCDKKILYTMPIFRIRNFQIYASSPASFVPSMSEIRLWGLSSIMLHFFLVHMYPDRYSNKCFKPSTMKR</sequence>
<feature type="domain" description="Nudix hydrolase" evidence="10">
    <location>
        <begin position="787"/>
        <end position="922"/>
    </location>
</feature>
<evidence type="ECO:0000256" key="3">
    <source>
        <dbReference type="ARBA" id="ARBA00006506"/>
    </source>
</evidence>
<dbReference type="GO" id="GO:0031122">
    <property type="term" value="P:cytoplasmic microtubule organization"/>
    <property type="evidence" value="ECO:0007669"/>
    <property type="project" value="InterPro"/>
</dbReference>
<evidence type="ECO:0000256" key="1">
    <source>
        <dbReference type="ARBA" id="ARBA00001936"/>
    </source>
</evidence>
<dbReference type="WBParaSite" id="MBELARI_LOCUS17772">
    <property type="protein sequence ID" value="MBELARI_LOCUS17772"/>
    <property type="gene ID" value="MBELARI_LOCUS17772"/>
</dbReference>
<evidence type="ECO:0000256" key="7">
    <source>
        <dbReference type="ARBA" id="ARBA00023211"/>
    </source>
</evidence>
<dbReference type="PROSITE" id="PS01293">
    <property type="entry name" value="NUDIX_COA"/>
    <property type="match status" value="1"/>
</dbReference>
<evidence type="ECO:0000259" key="10">
    <source>
        <dbReference type="PROSITE" id="PS51462"/>
    </source>
</evidence>
<dbReference type="SUPFAM" id="SSF55811">
    <property type="entry name" value="Nudix"/>
    <property type="match status" value="1"/>
</dbReference>
<name>A0AAF3J5N5_9BILA</name>
<dbReference type="GO" id="GO:0010945">
    <property type="term" value="F:coenzyme A diphosphatase activity"/>
    <property type="evidence" value="ECO:0007669"/>
    <property type="project" value="InterPro"/>
</dbReference>
<keyword evidence="5" id="KW-0378">Hydrolase</keyword>
<evidence type="ECO:0000256" key="9">
    <source>
        <dbReference type="SAM" id="MobiDB-lite"/>
    </source>
</evidence>
<feature type="region of interest" description="Disordered" evidence="9">
    <location>
        <begin position="178"/>
        <end position="252"/>
    </location>
</feature>
<keyword evidence="7" id="KW-0464">Manganese</keyword>
<dbReference type="Pfam" id="PF00293">
    <property type="entry name" value="NUDIX"/>
    <property type="match status" value="1"/>
</dbReference>
<dbReference type="CDD" id="cd03426">
    <property type="entry name" value="NUDIX_CoAse_Nudt7"/>
    <property type="match status" value="1"/>
</dbReference>
<dbReference type="GO" id="GO:0000287">
    <property type="term" value="F:magnesium ion binding"/>
    <property type="evidence" value="ECO:0007669"/>
    <property type="project" value="InterPro"/>
</dbReference>
<dbReference type="InterPro" id="IPR000059">
    <property type="entry name" value="NUDIX_hydrolase_NudL_CS"/>
</dbReference>
<dbReference type="AlphaFoldDB" id="A0AAF3J5N5"/>
<organism evidence="11 12">
    <name type="scientific">Mesorhabditis belari</name>
    <dbReference type="NCBI Taxonomy" id="2138241"/>
    <lineage>
        <taxon>Eukaryota</taxon>
        <taxon>Metazoa</taxon>
        <taxon>Ecdysozoa</taxon>
        <taxon>Nematoda</taxon>
        <taxon>Chromadorea</taxon>
        <taxon>Rhabditida</taxon>
        <taxon>Rhabditina</taxon>
        <taxon>Rhabditomorpha</taxon>
        <taxon>Rhabditoidea</taxon>
        <taxon>Rhabditidae</taxon>
        <taxon>Mesorhabditinae</taxon>
        <taxon>Mesorhabditis</taxon>
    </lineage>
</organism>
<dbReference type="Gene3D" id="1.10.418.10">
    <property type="entry name" value="Calponin-like domain"/>
    <property type="match status" value="1"/>
</dbReference>
<dbReference type="InterPro" id="IPR043936">
    <property type="entry name" value="HOOK_N"/>
</dbReference>
<dbReference type="InterPro" id="IPR015797">
    <property type="entry name" value="NUDIX_hydrolase-like_dom_sf"/>
</dbReference>
<keyword evidence="4" id="KW-0479">Metal-binding</keyword>
<feature type="region of interest" description="Disordered" evidence="9">
    <location>
        <begin position="729"/>
        <end position="787"/>
    </location>
</feature>
<keyword evidence="6" id="KW-0460">Magnesium</keyword>
<dbReference type="PANTHER" id="PTHR12992:SF11">
    <property type="entry name" value="MITOCHONDRIAL COENZYME A DIPHOSPHATASE NUDT8"/>
    <property type="match status" value="1"/>
</dbReference>
<dbReference type="InterPro" id="IPR008636">
    <property type="entry name" value="Hook_C"/>
</dbReference>
<feature type="coiled-coil region" evidence="8">
    <location>
        <begin position="641"/>
        <end position="668"/>
    </location>
</feature>
<feature type="coiled-coil region" evidence="8">
    <location>
        <begin position="276"/>
        <end position="445"/>
    </location>
</feature>
<feature type="compositionally biased region" description="Polar residues" evidence="9">
    <location>
        <begin position="756"/>
        <end position="774"/>
    </location>
</feature>
<dbReference type="InterPro" id="IPR000086">
    <property type="entry name" value="NUDIX_hydrolase_dom"/>
</dbReference>
<dbReference type="InterPro" id="IPR045121">
    <property type="entry name" value="CoAse"/>
</dbReference>
<dbReference type="Pfam" id="PF05622">
    <property type="entry name" value="HOOK"/>
    <property type="match status" value="1"/>
</dbReference>
<comment type="similarity">
    <text evidence="3">Belongs to the Nudix hydrolase family. PCD1 subfamily.</text>
</comment>
<dbReference type="PROSITE" id="PS00893">
    <property type="entry name" value="NUDIX_BOX"/>
    <property type="match status" value="1"/>
</dbReference>